<name>A0A4C1W8I6_EUMVA</name>
<evidence type="ECO:0000256" key="1">
    <source>
        <dbReference type="SAM" id="MobiDB-lite"/>
    </source>
</evidence>
<proteinExistence type="predicted"/>
<sequence length="162" mass="18146">MLFDSRTAARPVRRGGGGGNTEVDRSPYAPVCAVSHHRRGPRIELLLVSFKLLLSSNLEPQSKPAHDVDDGQRNWTGVARMSRICYLFKNRILRLLDDLLSSPALLATVDFAIYGQGRIVDRDWMDAAGAPKAFDRTTIYKLSTNTRTFLSSAKHSFREIKI</sequence>
<dbReference type="EMBL" id="BGZK01000500">
    <property type="protein sequence ID" value="GBP47381.1"/>
    <property type="molecule type" value="Genomic_DNA"/>
</dbReference>
<dbReference type="Proteomes" id="UP000299102">
    <property type="component" value="Unassembled WGS sequence"/>
</dbReference>
<reference evidence="2 3" key="1">
    <citation type="journal article" date="2019" name="Commun. Biol.">
        <title>The bagworm genome reveals a unique fibroin gene that provides high tensile strength.</title>
        <authorList>
            <person name="Kono N."/>
            <person name="Nakamura H."/>
            <person name="Ohtoshi R."/>
            <person name="Tomita M."/>
            <person name="Numata K."/>
            <person name="Arakawa K."/>
        </authorList>
    </citation>
    <scope>NUCLEOTIDE SEQUENCE [LARGE SCALE GENOMIC DNA]</scope>
</reference>
<organism evidence="2 3">
    <name type="scientific">Eumeta variegata</name>
    <name type="common">Bagworm moth</name>
    <name type="synonym">Eumeta japonica</name>
    <dbReference type="NCBI Taxonomy" id="151549"/>
    <lineage>
        <taxon>Eukaryota</taxon>
        <taxon>Metazoa</taxon>
        <taxon>Ecdysozoa</taxon>
        <taxon>Arthropoda</taxon>
        <taxon>Hexapoda</taxon>
        <taxon>Insecta</taxon>
        <taxon>Pterygota</taxon>
        <taxon>Neoptera</taxon>
        <taxon>Endopterygota</taxon>
        <taxon>Lepidoptera</taxon>
        <taxon>Glossata</taxon>
        <taxon>Ditrysia</taxon>
        <taxon>Tineoidea</taxon>
        <taxon>Psychidae</taxon>
        <taxon>Oiketicinae</taxon>
        <taxon>Eumeta</taxon>
    </lineage>
</organism>
<protein>
    <submittedName>
        <fullName evidence="2">Uncharacterized protein</fullName>
    </submittedName>
</protein>
<gene>
    <name evidence="2" type="ORF">EVAR_38983_1</name>
</gene>
<accession>A0A4C1W8I6</accession>
<feature type="region of interest" description="Disordered" evidence="1">
    <location>
        <begin position="1"/>
        <end position="23"/>
    </location>
</feature>
<dbReference type="AlphaFoldDB" id="A0A4C1W8I6"/>
<comment type="caution">
    <text evidence="2">The sequence shown here is derived from an EMBL/GenBank/DDBJ whole genome shotgun (WGS) entry which is preliminary data.</text>
</comment>
<evidence type="ECO:0000313" key="3">
    <source>
        <dbReference type="Proteomes" id="UP000299102"/>
    </source>
</evidence>
<keyword evidence="3" id="KW-1185">Reference proteome</keyword>
<evidence type="ECO:0000313" key="2">
    <source>
        <dbReference type="EMBL" id="GBP47381.1"/>
    </source>
</evidence>